<dbReference type="SUPFAM" id="SSF53756">
    <property type="entry name" value="UDP-Glycosyltransferase/glycogen phosphorylase"/>
    <property type="match status" value="1"/>
</dbReference>
<keyword evidence="3" id="KW-0808">Transferase</keyword>
<feature type="domain" description="Glycosyl transferase family 1" evidence="2">
    <location>
        <begin position="202"/>
        <end position="361"/>
    </location>
</feature>
<feature type="region of interest" description="Disordered" evidence="1">
    <location>
        <begin position="396"/>
        <end position="417"/>
    </location>
</feature>
<dbReference type="Proteomes" id="UP000323917">
    <property type="component" value="Chromosome"/>
</dbReference>
<dbReference type="PANTHER" id="PTHR12526:SF638">
    <property type="entry name" value="SPORE COAT PROTEIN SA"/>
    <property type="match status" value="1"/>
</dbReference>
<dbReference type="PANTHER" id="PTHR12526">
    <property type="entry name" value="GLYCOSYLTRANSFERASE"/>
    <property type="match status" value="1"/>
</dbReference>
<dbReference type="EMBL" id="CP042913">
    <property type="protein sequence ID" value="QEG34698.1"/>
    <property type="molecule type" value="Genomic_DNA"/>
</dbReference>
<keyword evidence="3" id="KW-0328">Glycosyltransferase</keyword>
<gene>
    <name evidence="3" type="primary">mfpsA_2</name>
    <name evidence="3" type="ORF">Pr1d_19800</name>
</gene>
<accession>A0A5B9Q6Q6</accession>
<dbReference type="GO" id="GO:0103011">
    <property type="term" value="F:mannosylfructose-phosphate synthase activity"/>
    <property type="evidence" value="ECO:0007669"/>
    <property type="project" value="UniProtKB-EC"/>
</dbReference>
<evidence type="ECO:0000313" key="4">
    <source>
        <dbReference type="Proteomes" id="UP000323917"/>
    </source>
</evidence>
<proteinExistence type="predicted"/>
<dbReference type="RefSeq" id="WP_148073314.1">
    <property type="nucleotide sequence ID" value="NZ_CP042913.1"/>
</dbReference>
<dbReference type="OrthoDB" id="9795068at2"/>
<organism evidence="3 4">
    <name type="scientific">Bythopirellula goksoeyrii</name>
    <dbReference type="NCBI Taxonomy" id="1400387"/>
    <lineage>
        <taxon>Bacteria</taxon>
        <taxon>Pseudomonadati</taxon>
        <taxon>Planctomycetota</taxon>
        <taxon>Planctomycetia</taxon>
        <taxon>Pirellulales</taxon>
        <taxon>Lacipirellulaceae</taxon>
        <taxon>Bythopirellula</taxon>
    </lineage>
</organism>
<evidence type="ECO:0000313" key="3">
    <source>
        <dbReference type="EMBL" id="QEG34698.1"/>
    </source>
</evidence>
<dbReference type="AlphaFoldDB" id="A0A5B9Q6Q6"/>
<dbReference type="Pfam" id="PF00534">
    <property type="entry name" value="Glycos_transf_1"/>
    <property type="match status" value="1"/>
</dbReference>
<dbReference type="InterPro" id="IPR001296">
    <property type="entry name" value="Glyco_trans_1"/>
</dbReference>
<dbReference type="EC" id="2.4.1.246" evidence="3"/>
<evidence type="ECO:0000259" key="2">
    <source>
        <dbReference type="Pfam" id="PF00534"/>
    </source>
</evidence>
<dbReference type="CDD" id="cd03801">
    <property type="entry name" value="GT4_PimA-like"/>
    <property type="match status" value="1"/>
</dbReference>
<dbReference type="Gene3D" id="3.40.50.2000">
    <property type="entry name" value="Glycogen Phosphorylase B"/>
    <property type="match status" value="2"/>
</dbReference>
<dbReference type="KEGG" id="bgok:Pr1d_19800"/>
<sequence length="417" mass="46921">MTNTRVKLAIVSNVIAPYRASQHLRIARELGEKVELWSLVLFEHDWQPWQREFPPEIRPVVFGKGEVLQSKHLHPLRQWLKMGEVIRFLQDKQIDMVITTGANDLGLLRLIRWCSKNCIPNFLFGDSNVLGDKADGIRGYLKQLFVGYAVKHVTGLLPCGVRGKQFFERYGGAHKPVFFLPHEPNYDRIFSISIDQCLAVQAKYGLQSDRNYFIYSGRLVSVKGVDTLIAAFIRIALDRPDWDLLVVGGGELEAELKARVPANLKNRIVWTGFVSDQEELFALYHSAEVFVLPSRFEPWAVVVCEAAAAGLAILTSEMVGAGTELCREGYNGAVFPAGDVNNLSDKLLWVTEDDERLAELQCNTLQALDDWRRRGDPVQGVRLAMSEVGLLECPKPVEPNPPTPLERSLESCTYKSV</sequence>
<protein>
    <submittedName>
        <fullName evidence="3">Mannosylfructose-phosphate synthase</fullName>
        <ecNumber evidence="3">2.4.1.246</ecNumber>
    </submittedName>
</protein>
<keyword evidence="4" id="KW-1185">Reference proteome</keyword>
<name>A0A5B9Q6Q6_9BACT</name>
<evidence type="ECO:0000256" key="1">
    <source>
        <dbReference type="SAM" id="MobiDB-lite"/>
    </source>
</evidence>
<reference evidence="3 4" key="1">
    <citation type="submission" date="2019-08" db="EMBL/GenBank/DDBJ databases">
        <title>Deep-cultivation of Planctomycetes and their phenomic and genomic characterization uncovers novel biology.</title>
        <authorList>
            <person name="Wiegand S."/>
            <person name="Jogler M."/>
            <person name="Boedeker C."/>
            <person name="Pinto D."/>
            <person name="Vollmers J."/>
            <person name="Rivas-Marin E."/>
            <person name="Kohn T."/>
            <person name="Peeters S.H."/>
            <person name="Heuer A."/>
            <person name="Rast P."/>
            <person name="Oberbeckmann S."/>
            <person name="Bunk B."/>
            <person name="Jeske O."/>
            <person name="Meyerdierks A."/>
            <person name="Storesund J.E."/>
            <person name="Kallscheuer N."/>
            <person name="Luecker S."/>
            <person name="Lage O.M."/>
            <person name="Pohl T."/>
            <person name="Merkel B.J."/>
            <person name="Hornburger P."/>
            <person name="Mueller R.-W."/>
            <person name="Bruemmer F."/>
            <person name="Labrenz M."/>
            <person name="Spormann A.M."/>
            <person name="Op den Camp H."/>
            <person name="Overmann J."/>
            <person name="Amann R."/>
            <person name="Jetten M.S.M."/>
            <person name="Mascher T."/>
            <person name="Medema M.H."/>
            <person name="Devos D.P."/>
            <person name="Kaster A.-K."/>
            <person name="Ovreas L."/>
            <person name="Rohde M."/>
            <person name="Galperin M.Y."/>
            <person name="Jogler C."/>
        </authorList>
    </citation>
    <scope>NUCLEOTIDE SEQUENCE [LARGE SCALE GENOMIC DNA]</scope>
    <source>
        <strain evidence="3 4">Pr1d</strain>
    </source>
</reference>